<dbReference type="VEuPathDB" id="PlasmoDB:AK88_03803"/>
<evidence type="ECO:0000256" key="4">
    <source>
        <dbReference type="SAM" id="SignalP"/>
    </source>
</evidence>
<feature type="region of interest" description="Disordered" evidence="3">
    <location>
        <begin position="45"/>
        <end position="168"/>
    </location>
</feature>
<evidence type="ECO:0000313" key="7">
    <source>
        <dbReference type="Proteomes" id="UP000054561"/>
    </source>
</evidence>
<organism evidence="6 7">
    <name type="scientific">Plasmodium fragile</name>
    <dbReference type="NCBI Taxonomy" id="5857"/>
    <lineage>
        <taxon>Eukaryota</taxon>
        <taxon>Sar</taxon>
        <taxon>Alveolata</taxon>
        <taxon>Apicomplexa</taxon>
        <taxon>Aconoidasida</taxon>
        <taxon>Haemosporida</taxon>
        <taxon>Plasmodiidae</taxon>
        <taxon>Plasmodium</taxon>
        <taxon>Plasmodium (Plasmodium)</taxon>
    </lineage>
</organism>
<dbReference type="AlphaFoldDB" id="A0A0D9QI81"/>
<accession>A0A0D9QI81</accession>
<feature type="compositionally biased region" description="Low complexity" evidence="3">
    <location>
        <begin position="86"/>
        <end position="121"/>
    </location>
</feature>
<keyword evidence="7" id="KW-1185">Reference proteome</keyword>
<feature type="signal peptide" evidence="4">
    <location>
        <begin position="1"/>
        <end position="25"/>
    </location>
</feature>
<sequence>MKVAYFLSALDLLIIFSLYLGGTCSGFVGIDACITHGRILDEAPKETAGVSGGSSGDAKGDTNGDASDTTNAVANGTGNGTGNGASSGDASGGSNPPTENSGSEGSNPENSSTPSSNSPTTGEKKTPPGSEGQTGDPNVQATKEDDADQDGDDYSDAEDDGPYDLHDHDENENLCLDNNGGCGDDKICEELGKGIVKCLCKPGYKLVGIECVESSTSSSLNSFFCWFLLLIIVLASIN</sequence>
<reference evidence="6 7" key="1">
    <citation type="submission" date="2014-03" db="EMBL/GenBank/DDBJ databases">
        <title>The Genome Sequence of Plasmodium fragile nilgiri.</title>
        <authorList>
            <consortium name="The Broad Institute Genomics Platform"/>
            <consortium name="The Broad Institute Genome Sequencing Center for Infectious Disease"/>
            <person name="Neafsey D."/>
            <person name="Duraisingh M."/>
            <person name="Young S.K."/>
            <person name="Zeng Q."/>
            <person name="Gargeya S."/>
            <person name="Abouelleil A."/>
            <person name="Alvarado L."/>
            <person name="Chapman S.B."/>
            <person name="Gainer-Dewar J."/>
            <person name="Goldberg J."/>
            <person name="Griggs A."/>
            <person name="Gujja S."/>
            <person name="Hansen M."/>
            <person name="Howarth C."/>
            <person name="Imamovic A."/>
            <person name="Larimer J."/>
            <person name="Pearson M."/>
            <person name="Poon T.W."/>
            <person name="Priest M."/>
            <person name="Roberts A."/>
            <person name="Saif S."/>
            <person name="Shea T."/>
            <person name="Sykes S."/>
            <person name="Wortman J."/>
            <person name="Nusbaum C."/>
            <person name="Birren B."/>
        </authorList>
    </citation>
    <scope>NUCLEOTIDE SEQUENCE [LARGE SCALE GENOMIC DNA]</scope>
    <source>
        <strain evidence="7">nilgiri</strain>
    </source>
</reference>
<dbReference type="OrthoDB" id="10060424at2759"/>
<dbReference type="SUPFAM" id="SSF57196">
    <property type="entry name" value="EGF/Laminin"/>
    <property type="match status" value="1"/>
</dbReference>
<keyword evidence="2" id="KW-1015">Disulfide bond</keyword>
<dbReference type="Proteomes" id="UP000054561">
    <property type="component" value="Unassembled WGS sequence"/>
</dbReference>
<feature type="domain" description="EGF-like" evidence="5">
    <location>
        <begin position="198"/>
        <end position="211"/>
    </location>
</feature>
<evidence type="ECO:0000256" key="3">
    <source>
        <dbReference type="SAM" id="MobiDB-lite"/>
    </source>
</evidence>
<dbReference type="InterPro" id="IPR024731">
    <property type="entry name" value="NELL2-like_EGF"/>
</dbReference>
<dbReference type="InterPro" id="IPR000742">
    <property type="entry name" value="EGF"/>
</dbReference>
<protein>
    <recommendedName>
        <fullName evidence="5">EGF-like domain-containing protein</fullName>
    </recommendedName>
</protein>
<dbReference type="PROSITE" id="PS01186">
    <property type="entry name" value="EGF_2"/>
    <property type="match status" value="1"/>
</dbReference>
<dbReference type="EMBL" id="KQ001691">
    <property type="protein sequence ID" value="KJP86512.1"/>
    <property type="molecule type" value="Genomic_DNA"/>
</dbReference>
<dbReference type="OMA" id="LNSFFCW"/>
<evidence type="ECO:0000256" key="2">
    <source>
        <dbReference type="ARBA" id="ARBA00023157"/>
    </source>
</evidence>
<evidence type="ECO:0000313" key="6">
    <source>
        <dbReference type="EMBL" id="KJP86512.1"/>
    </source>
</evidence>
<keyword evidence="1" id="KW-0245">EGF-like domain</keyword>
<dbReference type="RefSeq" id="XP_012336836.1">
    <property type="nucleotide sequence ID" value="XM_012481413.1"/>
</dbReference>
<feature type="compositionally biased region" description="Polar residues" evidence="3">
    <location>
        <begin position="131"/>
        <end position="141"/>
    </location>
</feature>
<evidence type="ECO:0000259" key="5">
    <source>
        <dbReference type="PROSITE" id="PS01186"/>
    </source>
</evidence>
<feature type="compositionally biased region" description="Acidic residues" evidence="3">
    <location>
        <begin position="145"/>
        <end position="162"/>
    </location>
</feature>
<gene>
    <name evidence="6" type="ORF">AK88_03803</name>
</gene>
<dbReference type="GeneID" id="24269117"/>
<feature type="chain" id="PRO_5002343934" description="EGF-like domain-containing protein" evidence="4">
    <location>
        <begin position="26"/>
        <end position="238"/>
    </location>
</feature>
<evidence type="ECO:0000256" key="1">
    <source>
        <dbReference type="ARBA" id="ARBA00022536"/>
    </source>
</evidence>
<keyword evidence="4" id="KW-0732">Signal</keyword>
<dbReference type="Pfam" id="PF12947">
    <property type="entry name" value="EGF_3"/>
    <property type="match status" value="1"/>
</dbReference>
<name>A0A0D9QI81_PLAFR</name>
<proteinExistence type="predicted"/>
<dbReference type="Gene3D" id="2.10.25.10">
    <property type="entry name" value="Laminin"/>
    <property type="match status" value="1"/>
</dbReference>